<sequence>MTGNIDWSKLITKEMKATQATMVIIAGITAEQSRLKAVADRVIQPLQDDHDTGDATEEDEALLIAWKRYRSALAKVQLPSDYPAAVAWPVTPT</sequence>
<keyword evidence="2" id="KW-1185">Reference proteome</keyword>
<dbReference type="Pfam" id="PF02413">
    <property type="entry name" value="Caudo_TAP"/>
    <property type="match status" value="1"/>
</dbReference>
<dbReference type="Proteomes" id="UP000651852">
    <property type="component" value="Unassembled WGS sequence"/>
</dbReference>
<accession>A0ABR7ATX1</accession>
<evidence type="ECO:0000313" key="1">
    <source>
        <dbReference type="EMBL" id="MBC3948367.1"/>
    </source>
</evidence>
<gene>
    <name evidence="1" type="ORF">H8S59_01080</name>
</gene>
<protein>
    <submittedName>
        <fullName evidence="1">Tail fiber assembly protein</fullName>
    </submittedName>
</protein>
<reference evidence="1 2" key="1">
    <citation type="submission" date="2020-08" db="EMBL/GenBank/DDBJ databases">
        <title>Putative novel bacterial strains isolated from necrotic wheat leaf tissues caused by Xanthomonas translucens.</title>
        <authorList>
            <person name="Tambong J.T."/>
        </authorList>
    </citation>
    <scope>NUCLEOTIDE SEQUENCE [LARGE SCALE GENOMIC DNA]</scope>
    <source>
        <strain evidence="1 2">DOAB 1069</strain>
    </source>
</reference>
<organism evidence="1 2">
    <name type="scientific">Pseudomonas folii</name>
    <dbReference type="NCBI Taxonomy" id="2762593"/>
    <lineage>
        <taxon>Bacteria</taxon>
        <taxon>Pseudomonadati</taxon>
        <taxon>Pseudomonadota</taxon>
        <taxon>Gammaproteobacteria</taxon>
        <taxon>Pseudomonadales</taxon>
        <taxon>Pseudomonadaceae</taxon>
        <taxon>Pseudomonas</taxon>
    </lineage>
</organism>
<dbReference type="InterPro" id="IPR003458">
    <property type="entry name" value="Phage_T4_Gp38_tail_assem"/>
</dbReference>
<evidence type="ECO:0000313" key="2">
    <source>
        <dbReference type="Proteomes" id="UP000651852"/>
    </source>
</evidence>
<name>A0ABR7ATX1_9PSED</name>
<dbReference type="EMBL" id="JACONW010000002">
    <property type="protein sequence ID" value="MBC3948367.1"/>
    <property type="molecule type" value="Genomic_DNA"/>
</dbReference>
<proteinExistence type="predicted"/>
<dbReference type="RefSeq" id="WP_187520163.1">
    <property type="nucleotide sequence ID" value="NZ_JACONW010000002.1"/>
</dbReference>
<comment type="caution">
    <text evidence="1">The sequence shown here is derived from an EMBL/GenBank/DDBJ whole genome shotgun (WGS) entry which is preliminary data.</text>
</comment>